<protein>
    <submittedName>
        <fullName evidence="2">Uncharacterized protein</fullName>
    </submittedName>
</protein>
<name>A0A4S2KV54_9HYME</name>
<evidence type="ECO:0000313" key="3">
    <source>
        <dbReference type="Proteomes" id="UP000310200"/>
    </source>
</evidence>
<dbReference type="EMBL" id="QBLH01000870">
    <property type="protein sequence ID" value="TGZ53982.1"/>
    <property type="molecule type" value="Genomic_DNA"/>
</dbReference>
<reference evidence="2 3" key="1">
    <citation type="journal article" date="2019" name="Philos. Trans. R. Soc. Lond., B, Biol. Sci.">
        <title>Ant behaviour and brain gene expression of defending hosts depend on the ecological success of the intruding social parasite.</title>
        <authorList>
            <person name="Kaur R."/>
            <person name="Stoldt M."/>
            <person name="Jongepier E."/>
            <person name="Feldmeyer B."/>
            <person name="Menzel F."/>
            <person name="Bornberg-Bauer E."/>
            <person name="Foitzik S."/>
        </authorList>
    </citation>
    <scope>NUCLEOTIDE SEQUENCE [LARGE SCALE GENOMIC DNA]</scope>
    <source>
        <tissue evidence="2">Whole body</tissue>
    </source>
</reference>
<feature type="region of interest" description="Disordered" evidence="1">
    <location>
        <begin position="246"/>
        <end position="287"/>
    </location>
</feature>
<comment type="caution">
    <text evidence="2">The sequence shown here is derived from an EMBL/GenBank/DDBJ whole genome shotgun (WGS) entry which is preliminary data.</text>
</comment>
<evidence type="ECO:0000313" key="2">
    <source>
        <dbReference type="EMBL" id="TGZ53982.1"/>
    </source>
</evidence>
<evidence type="ECO:0000256" key="1">
    <source>
        <dbReference type="SAM" id="MobiDB-lite"/>
    </source>
</evidence>
<feature type="non-terminal residue" evidence="2">
    <location>
        <position position="287"/>
    </location>
</feature>
<keyword evidence="3" id="KW-1185">Reference proteome</keyword>
<feature type="compositionally biased region" description="Basic residues" evidence="1">
    <location>
        <begin position="246"/>
        <end position="255"/>
    </location>
</feature>
<dbReference type="PRINTS" id="PR01228">
    <property type="entry name" value="EGGSHELL"/>
</dbReference>
<dbReference type="AlphaFoldDB" id="A0A4S2KV54"/>
<feature type="compositionally biased region" description="Basic residues" evidence="1">
    <location>
        <begin position="270"/>
        <end position="281"/>
    </location>
</feature>
<dbReference type="Proteomes" id="UP000310200">
    <property type="component" value="Unassembled WGS sequence"/>
</dbReference>
<feature type="region of interest" description="Disordered" evidence="1">
    <location>
        <begin position="1"/>
        <end position="38"/>
    </location>
</feature>
<sequence>MIQKKNTRGEEKTEGRGPRPRRKAGAIKEPTGPTMGIKHLRHEGGYISSGGGFGSGGYGGGGFGGGSSGWKFGGGGGYGGGGGGGGGGYGGGSGGWKLGGGGFSGGGGSGGYGGGGKIIKVITLSSGGGGYGGGGYGGGGSSGWKFGGGSGGFGGGGYGGSSGWKFGGGSSGFGGGLGSGGWKLGGGGGGGYGGGGGGLPREDNPHKLTFFFRKFITMLVVILTVFTSKPNKIRSPIIRAYLGRKHRSSSIRKSTRPFLSFDPRQTVIGRPKKPKSGHRMRRSQEVA</sequence>
<proteinExistence type="predicted"/>
<gene>
    <name evidence="2" type="ORF">DBV15_07636</name>
</gene>
<organism evidence="2 3">
    <name type="scientific">Temnothorax longispinosus</name>
    <dbReference type="NCBI Taxonomy" id="300112"/>
    <lineage>
        <taxon>Eukaryota</taxon>
        <taxon>Metazoa</taxon>
        <taxon>Ecdysozoa</taxon>
        <taxon>Arthropoda</taxon>
        <taxon>Hexapoda</taxon>
        <taxon>Insecta</taxon>
        <taxon>Pterygota</taxon>
        <taxon>Neoptera</taxon>
        <taxon>Endopterygota</taxon>
        <taxon>Hymenoptera</taxon>
        <taxon>Apocrita</taxon>
        <taxon>Aculeata</taxon>
        <taxon>Formicoidea</taxon>
        <taxon>Formicidae</taxon>
        <taxon>Myrmicinae</taxon>
        <taxon>Temnothorax</taxon>
    </lineage>
</organism>
<feature type="compositionally biased region" description="Basic and acidic residues" evidence="1">
    <location>
        <begin position="7"/>
        <end position="17"/>
    </location>
</feature>
<accession>A0A4S2KV54</accession>